<sequence>MPPPSHDLDLSLRFKHGLHTIFLFVDPTAPFSVVTTELLEVLRERYPEGLTRCLSPYKITPVPPAGADVRVSYAVLINPYDASDGWTDLKIQGRETPLQKGLKDNTIVAFAIQDPDDETVPEWVVQWPKLDDDEDEEDKRGDENEDEDSWSGGVVSRSEFGLHFADSQPRSMIFMEELASGGRHDAMDNSLKSWTMR</sequence>
<evidence type="ECO:0000313" key="2">
    <source>
        <dbReference type="EMBL" id="KAJ9136638.1"/>
    </source>
</evidence>
<comment type="caution">
    <text evidence="2">The sequence shown here is derived from an EMBL/GenBank/DDBJ whole genome shotgun (WGS) entry which is preliminary data.</text>
</comment>
<dbReference type="AlphaFoldDB" id="A0AA38VJA6"/>
<accession>A0AA38VJA6</accession>
<protein>
    <submittedName>
        <fullName evidence="2">Uncharacterized protein</fullName>
    </submittedName>
</protein>
<dbReference type="Proteomes" id="UP001174694">
    <property type="component" value="Unassembled WGS sequence"/>
</dbReference>
<proteinExistence type="predicted"/>
<name>A0AA38VJA6_9PEZI</name>
<keyword evidence="3" id="KW-1185">Reference proteome</keyword>
<feature type="compositionally biased region" description="Acidic residues" evidence="1">
    <location>
        <begin position="131"/>
        <end position="149"/>
    </location>
</feature>
<evidence type="ECO:0000256" key="1">
    <source>
        <dbReference type="SAM" id="MobiDB-lite"/>
    </source>
</evidence>
<evidence type="ECO:0000313" key="3">
    <source>
        <dbReference type="Proteomes" id="UP001174694"/>
    </source>
</evidence>
<organism evidence="2 3">
    <name type="scientific">Pleurostoma richardsiae</name>
    <dbReference type="NCBI Taxonomy" id="41990"/>
    <lineage>
        <taxon>Eukaryota</taxon>
        <taxon>Fungi</taxon>
        <taxon>Dikarya</taxon>
        <taxon>Ascomycota</taxon>
        <taxon>Pezizomycotina</taxon>
        <taxon>Sordariomycetes</taxon>
        <taxon>Sordariomycetidae</taxon>
        <taxon>Calosphaeriales</taxon>
        <taxon>Pleurostomataceae</taxon>
        <taxon>Pleurostoma</taxon>
    </lineage>
</organism>
<gene>
    <name evidence="2" type="ORF">NKR23_g9702</name>
</gene>
<dbReference type="EMBL" id="JANBVO010000039">
    <property type="protein sequence ID" value="KAJ9136638.1"/>
    <property type="molecule type" value="Genomic_DNA"/>
</dbReference>
<feature type="region of interest" description="Disordered" evidence="1">
    <location>
        <begin position="127"/>
        <end position="154"/>
    </location>
</feature>
<reference evidence="2" key="1">
    <citation type="submission" date="2022-07" db="EMBL/GenBank/DDBJ databases">
        <title>Fungi with potential for degradation of polypropylene.</title>
        <authorList>
            <person name="Gostincar C."/>
        </authorList>
    </citation>
    <scope>NUCLEOTIDE SEQUENCE</scope>
    <source>
        <strain evidence="2">EXF-13308</strain>
    </source>
</reference>